<dbReference type="OrthoDB" id="1601230at2759"/>
<dbReference type="InterPro" id="IPR044662">
    <property type="entry name" value="HS1/DABB1-like"/>
</dbReference>
<gene>
    <name evidence="4" type="ORF">E4U56_002041</name>
    <name evidence="3" type="ORF">E4U57_001054</name>
</gene>
<evidence type="ECO:0000256" key="1">
    <source>
        <dbReference type="ARBA" id="ARBA00011738"/>
    </source>
</evidence>
<dbReference type="InterPro" id="IPR013097">
    <property type="entry name" value="Dabb"/>
</dbReference>
<evidence type="ECO:0000259" key="2">
    <source>
        <dbReference type="PROSITE" id="PS51502"/>
    </source>
</evidence>
<evidence type="ECO:0000313" key="3">
    <source>
        <dbReference type="EMBL" id="KAG5958903.1"/>
    </source>
</evidence>
<dbReference type="PANTHER" id="PTHR33178:SF10">
    <property type="entry name" value="STRESS-RESPONSE A_B BARREL DOMAIN-CONTAINING PROTEIN"/>
    <property type="match status" value="1"/>
</dbReference>
<evidence type="ECO:0000313" key="6">
    <source>
        <dbReference type="Proteomes" id="UP000784919"/>
    </source>
</evidence>
<dbReference type="Pfam" id="PF07876">
    <property type="entry name" value="Dabb"/>
    <property type="match status" value="1"/>
</dbReference>
<protein>
    <recommendedName>
        <fullName evidence="2">Stress-response A/B barrel domain-containing protein</fullName>
    </recommendedName>
</protein>
<dbReference type="PROSITE" id="PS51502">
    <property type="entry name" value="S_R_A_B_BARREL"/>
    <property type="match status" value="1"/>
</dbReference>
<name>A0A9P7MRD8_9HYPO</name>
<evidence type="ECO:0000313" key="4">
    <source>
        <dbReference type="EMBL" id="KAG5964859.1"/>
    </source>
</evidence>
<evidence type="ECO:0000313" key="5">
    <source>
        <dbReference type="Proteomes" id="UP000742024"/>
    </source>
</evidence>
<dbReference type="EMBL" id="SRPS01000162">
    <property type="protein sequence ID" value="KAG5964859.1"/>
    <property type="molecule type" value="Genomic_DNA"/>
</dbReference>
<dbReference type="PANTHER" id="PTHR33178">
    <property type="match status" value="1"/>
</dbReference>
<comment type="subunit">
    <text evidence="1">Homodimer.</text>
</comment>
<sequence length="117" mass="13214">MTVTHIVSFGFNRGTPPDAVKKLCDELLALKDNCIHTATQKPYLLSLKGGRDMSIEGFQSGHTHVFVSEFASEAERNYYVREDPVHRAFVQKYILSSDSIVEKAFVVDFVAGQFEER</sequence>
<proteinExistence type="predicted"/>
<organism evidence="4 6">
    <name type="scientific">Claviceps arundinis</name>
    <dbReference type="NCBI Taxonomy" id="1623583"/>
    <lineage>
        <taxon>Eukaryota</taxon>
        <taxon>Fungi</taxon>
        <taxon>Dikarya</taxon>
        <taxon>Ascomycota</taxon>
        <taxon>Pezizomycotina</taxon>
        <taxon>Sordariomycetes</taxon>
        <taxon>Hypocreomycetidae</taxon>
        <taxon>Hypocreales</taxon>
        <taxon>Clavicipitaceae</taxon>
        <taxon>Claviceps</taxon>
    </lineage>
</organism>
<dbReference type="AlphaFoldDB" id="A0A9P7MRD8"/>
<dbReference type="InterPro" id="IPR011008">
    <property type="entry name" value="Dimeric_a/b-barrel"/>
</dbReference>
<dbReference type="Gene3D" id="3.30.70.100">
    <property type="match status" value="1"/>
</dbReference>
<keyword evidence="5" id="KW-1185">Reference proteome</keyword>
<accession>A0A9P7MRD8</accession>
<dbReference type="SUPFAM" id="SSF54909">
    <property type="entry name" value="Dimeric alpha+beta barrel"/>
    <property type="match status" value="1"/>
</dbReference>
<dbReference type="SMART" id="SM00886">
    <property type="entry name" value="Dabb"/>
    <property type="match status" value="1"/>
</dbReference>
<feature type="domain" description="Stress-response A/B barrel" evidence="2">
    <location>
        <begin position="3"/>
        <end position="109"/>
    </location>
</feature>
<dbReference type="EMBL" id="SRPR01000135">
    <property type="protein sequence ID" value="KAG5958903.1"/>
    <property type="molecule type" value="Genomic_DNA"/>
</dbReference>
<dbReference type="Proteomes" id="UP000742024">
    <property type="component" value="Unassembled WGS sequence"/>
</dbReference>
<dbReference type="Proteomes" id="UP000784919">
    <property type="component" value="Unassembled WGS sequence"/>
</dbReference>
<reference evidence="4 5" key="1">
    <citation type="journal article" date="2020" name="bioRxiv">
        <title>Whole genome comparisons of ergot fungi reveals the divergence and evolution of species within the genus Claviceps are the result of varying mechanisms driving genome evolution and host range expansion.</title>
        <authorList>
            <person name="Wyka S.A."/>
            <person name="Mondo S.J."/>
            <person name="Liu M."/>
            <person name="Dettman J."/>
            <person name="Nalam V."/>
            <person name="Broders K.D."/>
        </authorList>
    </citation>
    <scope>NUCLEOTIDE SEQUENCE</scope>
    <source>
        <strain evidence="4">CCC 1102</strain>
        <strain evidence="3 5">LM583</strain>
    </source>
</reference>
<comment type="caution">
    <text evidence="4">The sequence shown here is derived from an EMBL/GenBank/DDBJ whole genome shotgun (WGS) entry which is preliminary data.</text>
</comment>